<protein>
    <submittedName>
        <fullName evidence="7">Nitroreductase</fullName>
    </submittedName>
</protein>
<dbReference type="Proteomes" id="UP000253034">
    <property type="component" value="Unassembled WGS sequence"/>
</dbReference>
<dbReference type="AlphaFoldDB" id="A0A369B650"/>
<dbReference type="RefSeq" id="WP_170138132.1">
    <property type="nucleotide sequence ID" value="NZ_QPJT01000012.1"/>
</dbReference>
<gene>
    <name evidence="7" type="ORF">DFR58_1127</name>
</gene>
<organism evidence="7 8">
    <name type="scientific">Anaerobacterium chartisolvens</name>
    <dbReference type="NCBI Taxonomy" id="1297424"/>
    <lineage>
        <taxon>Bacteria</taxon>
        <taxon>Bacillati</taxon>
        <taxon>Bacillota</taxon>
        <taxon>Clostridia</taxon>
        <taxon>Eubacteriales</taxon>
        <taxon>Oscillospiraceae</taxon>
        <taxon>Anaerobacterium</taxon>
    </lineage>
</organism>
<dbReference type="PANTHER" id="PTHR43673:SF2">
    <property type="entry name" value="NITROREDUCTASE"/>
    <property type="match status" value="1"/>
</dbReference>
<comment type="caution">
    <text evidence="7">The sequence shown here is derived from an EMBL/GenBank/DDBJ whole genome shotgun (WGS) entry which is preliminary data.</text>
</comment>
<evidence type="ECO:0000256" key="4">
    <source>
        <dbReference type="ARBA" id="ARBA00022643"/>
    </source>
</evidence>
<evidence type="ECO:0000256" key="1">
    <source>
        <dbReference type="ARBA" id="ARBA00001917"/>
    </source>
</evidence>
<feature type="domain" description="Nitroreductase" evidence="6">
    <location>
        <begin position="69"/>
        <end position="146"/>
    </location>
</feature>
<dbReference type="SUPFAM" id="SSF55469">
    <property type="entry name" value="FMN-dependent nitroreductase-like"/>
    <property type="match status" value="1"/>
</dbReference>
<evidence type="ECO:0000256" key="2">
    <source>
        <dbReference type="ARBA" id="ARBA00007118"/>
    </source>
</evidence>
<evidence type="ECO:0000256" key="5">
    <source>
        <dbReference type="ARBA" id="ARBA00023002"/>
    </source>
</evidence>
<evidence type="ECO:0000313" key="8">
    <source>
        <dbReference type="Proteomes" id="UP000253034"/>
    </source>
</evidence>
<dbReference type="Gene3D" id="3.40.109.10">
    <property type="entry name" value="NADH Oxidase"/>
    <property type="match status" value="1"/>
</dbReference>
<comment type="similarity">
    <text evidence="2">Belongs to the nitroreductase family.</text>
</comment>
<keyword evidence="3" id="KW-0285">Flavoprotein</keyword>
<evidence type="ECO:0000259" key="6">
    <source>
        <dbReference type="Pfam" id="PF00881"/>
    </source>
</evidence>
<evidence type="ECO:0000313" key="7">
    <source>
        <dbReference type="EMBL" id="RCX16026.1"/>
    </source>
</evidence>
<proteinExistence type="inferred from homology"/>
<dbReference type="PANTHER" id="PTHR43673">
    <property type="entry name" value="NAD(P)H NITROREDUCTASE YDGI-RELATED"/>
    <property type="match status" value="1"/>
</dbReference>
<feature type="domain" description="Nitroreductase" evidence="6">
    <location>
        <begin position="7"/>
        <end position="64"/>
    </location>
</feature>
<reference evidence="7 8" key="1">
    <citation type="submission" date="2018-07" db="EMBL/GenBank/DDBJ databases">
        <title>Genomic Encyclopedia of Type Strains, Phase IV (KMG-IV): sequencing the most valuable type-strain genomes for metagenomic binning, comparative biology and taxonomic classification.</title>
        <authorList>
            <person name="Goeker M."/>
        </authorList>
    </citation>
    <scope>NUCLEOTIDE SEQUENCE [LARGE SCALE GENOMIC DNA]</scope>
    <source>
        <strain evidence="7 8">DSM 27016</strain>
    </source>
</reference>
<dbReference type="GO" id="GO:0016491">
    <property type="term" value="F:oxidoreductase activity"/>
    <property type="evidence" value="ECO:0007669"/>
    <property type="project" value="UniProtKB-KW"/>
</dbReference>
<dbReference type="EMBL" id="QPJT01000012">
    <property type="protein sequence ID" value="RCX16026.1"/>
    <property type="molecule type" value="Genomic_DNA"/>
</dbReference>
<dbReference type="InterPro" id="IPR000415">
    <property type="entry name" value="Nitroreductase-like"/>
</dbReference>
<name>A0A369B650_9FIRM</name>
<keyword evidence="5" id="KW-0560">Oxidoreductase</keyword>
<comment type="cofactor">
    <cofactor evidence="1">
        <name>FMN</name>
        <dbReference type="ChEBI" id="CHEBI:58210"/>
    </cofactor>
</comment>
<keyword evidence="8" id="KW-1185">Reference proteome</keyword>
<dbReference type="InterPro" id="IPR029479">
    <property type="entry name" value="Nitroreductase"/>
</dbReference>
<accession>A0A369B650</accession>
<evidence type="ECO:0000256" key="3">
    <source>
        <dbReference type="ARBA" id="ARBA00022630"/>
    </source>
</evidence>
<keyword evidence="4" id="KW-0288">FMN</keyword>
<sequence length="170" mass="18748">MDILTAIKGRKSIRKYSTKPIEEEKLNKILEAIRFAPSARNGQPYKILVIRDAAKKAALRKELEAPAYFEDAPVLLAACGLDHAVMNNGQIKDTIDASIAMAFAVLQAYELGLGTVWTAGYDGEKMKKALGIPAQYSCVTVIPLGYAAEDPDPKPRKELNEIVCYDEFKE</sequence>
<dbReference type="Pfam" id="PF00881">
    <property type="entry name" value="Nitroreductase"/>
    <property type="match status" value="2"/>
</dbReference>